<comment type="caution">
    <text evidence="1">The sequence shown here is derived from an EMBL/GenBank/DDBJ whole genome shotgun (WGS) entry which is preliminary data.</text>
</comment>
<dbReference type="Proteomes" id="UP001301958">
    <property type="component" value="Unassembled WGS sequence"/>
</dbReference>
<dbReference type="EMBL" id="MU865289">
    <property type="protein sequence ID" value="KAK4232041.1"/>
    <property type="molecule type" value="Genomic_DNA"/>
</dbReference>
<dbReference type="AlphaFoldDB" id="A0AAN7BYK4"/>
<proteinExistence type="predicted"/>
<evidence type="ECO:0000313" key="2">
    <source>
        <dbReference type="Proteomes" id="UP001301958"/>
    </source>
</evidence>
<reference evidence="1" key="2">
    <citation type="submission" date="2023-05" db="EMBL/GenBank/DDBJ databases">
        <authorList>
            <consortium name="Lawrence Berkeley National Laboratory"/>
            <person name="Steindorff A."/>
            <person name="Hensen N."/>
            <person name="Bonometti L."/>
            <person name="Westerberg I."/>
            <person name="Brannstrom I.O."/>
            <person name="Guillou S."/>
            <person name="Cros-Aarteil S."/>
            <person name="Calhoun S."/>
            <person name="Haridas S."/>
            <person name="Kuo A."/>
            <person name="Mondo S."/>
            <person name="Pangilinan J."/>
            <person name="Riley R."/>
            <person name="Labutti K."/>
            <person name="Andreopoulos B."/>
            <person name="Lipzen A."/>
            <person name="Chen C."/>
            <person name="Yanf M."/>
            <person name="Daum C."/>
            <person name="Ng V."/>
            <person name="Clum A."/>
            <person name="Ohm R."/>
            <person name="Martin F."/>
            <person name="Silar P."/>
            <person name="Natvig D."/>
            <person name="Lalanne C."/>
            <person name="Gautier V."/>
            <person name="Ament-Velasquez S.L."/>
            <person name="Kruys A."/>
            <person name="Hutchinson M.I."/>
            <person name="Powell A.J."/>
            <person name="Barry K."/>
            <person name="Miller A.N."/>
            <person name="Grigoriev I.V."/>
            <person name="Debuchy R."/>
            <person name="Gladieux P."/>
            <person name="Thoren M.H."/>
            <person name="Johannesson H."/>
        </authorList>
    </citation>
    <scope>NUCLEOTIDE SEQUENCE</scope>
    <source>
        <strain evidence="1">CBS 990.96</strain>
    </source>
</reference>
<organism evidence="1 2">
    <name type="scientific">Podospora fimiseda</name>
    <dbReference type="NCBI Taxonomy" id="252190"/>
    <lineage>
        <taxon>Eukaryota</taxon>
        <taxon>Fungi</taxon>
        <taxon>Dikarya</taxon>
        <taxon>Ascomycota</taxon>
        <taxon>Pezizomycotina</taxon>
        <taxon>Sordariomycetes</taxon>
        <taxon>Sordariomycetidae</taxon>
        <taxon>Sordariales</taxon>
        <taxon>Podosporaceae</taxon>
        <taxon>Podospora</taxon>
    </lineage>
</organism>
<keyword evidence="2" id="KW-1185">Reference proteome</keyword>
<name>A0AAN7BYK4_9PEZI</name>
<protein>
    <submittedName>
        <fullName evidence="1">Uncharacterized protein</fullName>
    </submittedName>
</protein>
<accession>A0AAN7BYK4</accession>
<gene>
    <name evidence="1" type="ORF">QBC38DRAFT_143617</name>
</gene>
<evidence type="ECO:0000313" key="1">
    <source>
        <dbReference type="EMBL" id="KAK4232041.1"/>
    </source>
</evidence>
<reference evidence="1" key="1">
    <citation type="journal article" date="2023" name="Mol. Phylogenet. Evol.">
        <title>Genome-scale phylogeny and comparative genomics of the fungal order Sordariales.</title>
        <authorList>
            <person name="Hensen N."/>
            <person name="Bonometti L."/>
            <person name="Westerberg I."/>
            <person name="Brannstrom I.O."/>
            <person name="Guillou S."/>
            <person name="Cros-Aarteil S."/>
            <person name="Calhoun S."/>
            <person name="Haridas S."/>
            <person name="Kuo A."/>
            <person name="Mondo S."/>
            <person name="Pangilinan J."/>
            <person name="Riley R."/>
            <person name="LaButti K."/>
            <person name="Andreopoulos B."/>
            <person name="Lipzen A."/>
            <person name="Chen C."/>
            <person name="Yan M."/>
            <person name="Daum C."/>
            <person name="Ng V."/>
            <person name="Clum A."/>
            <person name="Steindorff A."/>
            <person name="Ohm R.A."/>
            <person name="Martin F."/>
            <person name="Silar P."/>
            <person name="Natvig D.O."/>
            <person name="Lalanne C."/>
            <person name="Gautier V."/>
            <person name="Ament-Velasquez S.L."/>
            <person name="Kruys A."/>
            <person name="Hutchinson M.I."/>
            <person name="Powell A.J."/>
            <person name="Barry K."/>
            <person name="Miller A.N."/>
            <person name="Grigoriev I.V."/>
            <person name="Debuchy R."/>
            <person name="Gladieux P."/>
            <person name="Hiltunen Thoren M."/>
            <person name="Johannesson H."/>
        </authorList>
    </citation>
    <scope>NUCLEOTIDE SEQUENCE</scope>
    <source>
        <strain evidence="1">CBS 990.96</strain>
    </source>
</reference>
<sequence length="387" mass="44686">MRLLRCPIVKAGGEHFEKELRAYILNRLRAPDMLPDSALEKRRQKIANGLLRRSGIDFRVIEAAFDGIKDVVASSGSEKELDEVLTGLDRSVEEISIEILEKLEAERSPKEITLVNHLLIWVGQAFQPFSISHLAAAVSLQNTEIPLRGLKHFLTTRANKLFNITLEGEVRLPDKMYNMITSYRDISQPLGPPMISLELKITNAPVPTVRRFFWDLAEFSALENFGFANYNTGSDSISLKEPIKLGMIEAHLHIAKTAAKFFKTRRLSNFSNEATEKYLVNWFPDHMRVLQEMGLDKIDTVDVMYISRCVLELLEDPRIIKMHWSIFQDVTSFLTRSTMGILWRWLNDDDDASEDFTAKQMEWVRSISLRRKYRLFFPTAKWWQECG</sequence>